<dbReference type="RefSeq" id="WP_166937510.1">
    <property type="nucleotide sequence ID" value="NZ_BAAADD010000015.1"/>
</dbReference>
<dbReference type="EMBL" id="BAAADD010000015">
    <property type="protein sequence ID" value="GAA0588568.1"/>
    <property type="molecule type" value="Genomic_DNA"/>
</dbReference>
<evidence type="ECO:0000313" key="2">
    <source>
        <dbReference type="Proteomes" id="UP001499951"/>
    </source>
</evidence>
<sequence length="282" mass="31580">MPPQSQFPYCLDFLRRRALYVTDLDAKAVQAAPFYYLYLRGHARRVLSVPFAASGAGADPVFLFSPGRCGSTLMSRVLFEAGIASVSEPDFYTQLGSWLWSRPFNPLAGVYRDAMWKMSQDLAAGLGAVPVVKLRAECARAPELFVRNPAASSLVLFRRFETWSRSTAQVFGASPEKAVRKYLTALRCYAWLRRHSRCLAIRYEDWLTDPAAAAGNLGSFLGQPIGLDAVARALGRQSQAGTPLERCRRSDWQAKWDGALRLWQSPRLVTARDRLDLPNVWD</sequence>
<protein>
    <recommendedName>
        <fullName evidence="3">Sulphotransferase Stf0 domain-containing protein</fullName>
    </recommendedName>
</protein>
<gene>
    <name evidence="1" type="ORF">GCM10008942_41910</name>
</gene>
<organism evidence="1 2">
    <name type="scientific">Rhizomicrobium electricum</name>
    <dbReference type="NCBI Taxonomy" id="480070"/>
    <lineage>
        <taxon>Bacteria</taxon>
        <taxon>Pseudomonadati</taxon>
        <taxon>Pseudomonadota</taxon>
        <taxon>Alphaproteobacteria</taxon>
        <taxon>Micropepsales</taxon>
        <taxon>Micropepsaceae</taxon>
        <taxon>Rhizomicrobium</taxon>
    </lineage>
</organism>
<comment type="caution">
    <text evidence="1">The sequence shown here is derived from an EMBL/GenBank/DDBJ whole genome shotgun (WGS) entry which is preliminary data.</text>
</comment>
<keyword evidence="2" id="KW-1185">Reference proteome</keyword>
<dbReference type="SUPFAM" id="SSF52540">
    <property type="entry name" value="P-loop containing nucleoside triphosphate hydrolases"/>
    <property type="match status" value="1"/>
</dbReference>
<reference evidence="1 2" key="1">
    <citation type="journal article" date="2019" name="Int. J. Syst. Evol. Microbiol.">
        <title>The Global Catalogue of Microorganisms (GCM) 10K type strain sequencing project: providing services to taxonomists for standard genome sequencing and annotation.</title>
        <authorList>
            <consortium name="The Broad Institute Genomics Platform"/>
            <consortium name="The Broad Institute Genome Sequencing Center for Infectious Disease"/>
            <person name="Wu L."/>
            <person name="Ma J."/>
        </authorList>
    </citation>
    <scope>NUCLEOTIDE SEQUENCE [LARGE SCALE GENOMIC DNA]</scope>
    <source>
        <strain evidence="1 2">JCM 15089</strain>
    </source>
</reference>
<evidence type="ECO:0000313" key="1">
    <source>
        <dbReference type="EMBL" id="GAA0588568.1"/>
    </source>
</evidence>
<dbReference type="Proteomes" id="UP001499951">
    <property type="component" value="Unassembled WGS sequence"/>
</dbReference>
<proteinExistence type="predicted"/>
<accession>A0ABN1FE96</accession>
<evidence type="ECO:0008006" key="3">
    <source>
        <dbReference type="Google" id="ProtNLM"/>
    </source>
</evidence>
<dbReference type="Gene3D" id="3.40.50.300">
    <property type="entry name" value="P-loop containing nucleotide triphosphate hydrolases"/>
    <property type="match status" value="1"/>
</dbReference>
<dbReference type="InterPro" id="IPR027417">
    <property type="entry name" value="P-loop_NTPase"/>
</dbReference>
<name>A0ABN1FE96_9PROT</name>